<protein>
    <submittedName>
        <fullName evidence="1">LLM class F420-dependent oxidoreductase</fullName>
    </submittedName>
</protein>
<gene>
    <name evidence="1" type="ORF">A4X20_23860</name>
</gene>
<comment type="caution">
    <text evidence="1">The sequence shown here is derived from an EMBL/GenBank/DDBJ whole genome shotgun (WGS) entry which is preliminary data.</text>
</comment>
<sequence>MTRTGLGRYGFSVDVRDDDSHLATALTIEGLGFGTLWINGGQLDRLDRLTDLLAATNTAAVGSSIIAPDKYTPTDVADVFAQAEKLAPARLFVGLGSSHRPKALNHLDGYLDQLDVVPRHRRVLAALGPRALTLARHRFAGAMPMLFTAAQTTSARQVLGPDRLLSVGLSAVLDEQPDRARTTARRPLQFLTTLTSYRKSLMRQGFTDRDIESVSDHLVDSLVAWGSAAEIAERAQRLHEAGADHVHLTVLGEGRQPTGALAARLLAAEFG</sequence>
<dbReference type="STRING" id="912594.AWC12_19835"/>
<proteinExistence type="predicted"/>
<dbReference type="Proteomes" id="UP000078396">
    <property type="component" value="Unassembled WGS sequence"/>
</dbReference>
<dbReference type="SUPFAM" id="SSF51679">
    <property type="entry name" value="Bacterial luciferase-like"/>
    <property type="match status" value="1"/>
</dbReference>
<evidence type="ECO:0000313" key="1">
    <source>
        <dbReference type="EMBL" id="OAN36976.1"/>
    </source>
</evidence>
<dbReference type="AlphaFoldDB" id="A0A178LSY9"/>
<evidence type="ECO:0000313" key="2">
    <source>
        <dbReference type="Proteomes" id="UP000078396"/>
    </source>
</evidence>
<organism evidence="1 2">
    <name type="scientific">Mycolicibacterium iranicum</name>
    <name type="common">Mycobacterium iranicum</name>
    <dbReference type="NCBI Taxonomy" id="912594"/>
    <lineage>
        <taxon>Bacteria</taxon>
        <taxon>Bacillati</taxon>
        <taxon>Actinomycetota</taxon>
        <taxon>Actinomycetes</taxon>
        <taxon>Mycobacteriales</taxon>
        <taxon>Mycobacteriaceae</taxon>
        <taxon>Mycolicibacterium</taxon>
    </lineage>
</organism>
<dbReference type="InterPro" id="IPR019922">
    <property type="entry name" value="Lucif-like_OxRdatse_MSMEG_4141"/>
</dbReference>
<dbReference type="GO" id="GO:0016705">
    <property type="term" value="F:oxidoreductase activity, acting on paired donors, with incorporation or reduction of molecular oxygen"/>
    <property type="evidence" value="ECO:0007669"/>
    <property type="project" value="InterPro"/>
</dbReference>
<dbReference type="Gene3D" id="3.20.20.30">
    <property type="entry name" value="Luciferase-like domain"/>
    <property type="match status" value="2"/>
</dbReference>
<name>A0A178LSY9_MYCIR</name>
<dbReference type="InterPro" id="IPR036661">
    <property type="entry name" value="Luciferase-like_sf"/>
</dbReference>
<accession>A0A178LSY9</accession>
<dbReference type="NCBIfam" id="TIGR03620">
    <property type="entry name" value="F420_MSMEG_4141"/>
    <property type="match status" value="1"/>
</dbReference>
<dbReference type="RefSeq" id="WP_064282796.1">
    <property type="nucleotide sequence ID" value="NZ_LWCS01000031.1"/>
</dbReference>
<reference evidence="1 2" key="1">
    <citation type="submission" date="2016-04" db="EMBL/GenBank/DDBJ databases">
        <title>Draft Genome Sequences of Staphylococcus capitis Strain H36, S. capitis Strain H65, S. cohnii Strain H62, S. hominis Strain H69, Mycobacterium iranicum Strain H39, Plantibacter sp. Strain H53, Pseudomonas oryzihabitans Strain H72, and Microbacterium sp. Strain H83, isolated from residential settings.</title>
        <authorList>
            <person name="Lymperopoulou D."/>
            <person name="Adams R.I."/>
            <person name="Lindow S."/>
            <person name="Coil D.A."/>
            <person name="Jospin G."/>
            <person name="Eisen J.A."/>
        </authorList>
    </citation>
    <scope>NUCLEOTIDE SEQUENCE [LARGE SCALE GENOMIC DNA]</scope>
    <source>
        <strain evidence="1 2">H39</strain>
    </source>
</reference>
<dbReference type="OrthoDB" id="4760590at2"/>
<dbReference type="EMBL" id="LWCS01000031">
    <property type="protein sequence ID" value="OAN36976.1"/>
    <property type="molecule type" value="Genomic_DNA"/>
</dbReference>